<evidence type="ECO:0000313" key="3">
    <source>
        <dbReference type="EMBL" id="PHT78795.1"/>
    </source>
</evidence>
<dbReference type="GO" id="GO:0016114">
    <property type="term" value="P:terpenoid biosynthetic process"/>
    <property type="evidence" value="ECO:0007669"/>
    <property type="project" value="InterPro"/>
</dbReference>
<dbReference type="Proteomes" id="UP000222542">
    <property type="component" value="Unassembled WGS sequence"/>
</dbReference>
<evidence type="ECO:0000259" key="2">
    <source>
        <dbReference type="Pfam" id="PF03936"/>
    </source>
</evidence>
<evidence type="ECO:0000256" key="1">
    <source>
        <dbReference type="ARBA" id="ARBA00022723"/>
    </source>
</evidence>
<dbReference type="EMBL" id="AYRZ02000006">
    <property type="protein sequence ID" value="PHT78795.1"/>
    <property type="molecule type" value="Genomic_DNA"/>
</dbReference>
<reference evidence="3 4" key="2">
    <citation type="journal article" date="2017" name="Genome Biol.">
        <title>New reference genome sequences of hot pepper reveal the massive evolution of plant disease-resistance genes by retroduplication.</title>
        <authorList>
            <person name="Kim S."/>
            <person name="Park J."/>
            <person name="Yeom S.I."/>
            <person name="Kim Y.M."/>
            <person name="Seo E."/>
            <person name="Kim K.T."/>
            <person name="Kim M.S."/>
            <person name="Lee J.M."/>
            <person name="Cheong K."/>
            <person name="Shin H.S."/>
            <person name="Kim S.B."/>
            <person name="Han K."/>
            <person name="Lee J."/>
            <person name="Park M."/>
            <person name="Lee H.A."/>
            <person name="Lee H.Y."/>
            <person name="Lee Y."/>
            <person name="Oh S."/>
            <person name="Lee J.H."/>
            <person name="Choi E."/>
            <person name="Choi E."/>
            <person name="Lee S.E."/>
            <person name="Jeon J."/>
            <person name="Kim H."/>
            <person name="Choi G."/>
            <person name="Song H."/>
            <person name="Lee J."/>
            <person name="Lee S.C."/>
            <person name="Kwon J.K."/>
            <person name="Lee H.Y."/>
            <person name="Koo N."/>
            <person name="Hong Y."/>
            <person name="Kim R.W."/>
            <person name="Kang W.H."/>
            <person name="Huh J.H."/>
            <person name="Kang B.C."/>
            <person name="Yang T.J."/>
            <person name="Lee Y.H."/>
            <person name="Bennetzen J.L."/>
            <person name="Choi D."/>
        </authorList>
    </citation>
    <scope>NUCLEOTIDE SEQUENCE [LARGE SCALE GENOMIC DNA]</scope>
    <source>
        <strain evidence="4">cv. CM334</strain>
    </source>
</reference>
<dbReference type="GO" id="GO:0010333">
    <property type="term" value="F:terpene synthase activity"/>
    <property type="evidence" value="ECO:0007669"/>
    <property type="project" value="InterPro"/>
</dbReference>
<dbReference type="OMA" id="NGPLITH"/>
<sequence>MEELTTKETIEWKTNGPLITHAASTICRLMNDIADDHEVRHVASFVEFYIKEYAASNEDAYIDIQKKVMNAWKDINKEFLYPKVPYFILKRALSYARLADTFYKDGYDGYTNFKSKTKNMINLLFVESVNI</sequence>
<name>A0A2G2ZA96_CAPAN</name>
<reference evidence="3 4" key="1">
    <citation type="journal article" date="2014" name="Nat. Genet.">
        <title>Genome sequence of the hot pepper provides insights into the evolution of pungency in Capsicum species.</title>
        <authorList>
            <person name="Kim S."/>
            <person name="Park M."/>
            <person name="Yeom S.I."/>
            <person name="Kim Y.M."/>
            <person name="Lee J.M."/>
            <person name="Lee H.A."/>
            <person name="Seo E."/>
            <person name="Choi J."/>
            <person name="Cheong K."/>
            <person name="Kim K.T."/>
            <person name="Jung K."/>
            <person name="Lee G.W."/>
            <person name="Oh S.K."/>
            <person name="Bae C."/>
            <person name="Kim S.B."/>
            <person name="Lee H.Y."/>
            <person name="Kim S.Y."/>
            <person name="Kim M.S."/>
            <person name="Kang B.C."/>
            <person name="Jo Y.D."/>
            <person name="Yang H.B."/>
            <person name="Jeong H.J."/>
            <person name="Kang W.H."/>
            <person name="Kwon J.K."/>
            <person name="Shin C."/>
            <person name="Lim J.Y."/>
            <person name="Park J.H."/>
            <person name="Huh J.H."/>
            <person name="Kim J.S."/>
            <person name="Kim B.D."/>
            <person name="Cohen O."/>
            <person name="Paran I."/>
            <person name="Suh M.C."/>
            <person name="Lee S.B."/>
            <person name="Kim Y.K."/>
            <person name="Shin Y."/>
            <person name="Noh S.J."/>
            <person name="Park J."/>
            <person name="Seo Y.S."/>
            <person name="Kwon S.Y."/>
            <person name="Kim H.A."/>
            <person name="Park J.M."/>
            <person name="Kim H.J."/>
            <person name="Choi S.B."/>
            <person name="Bosland P.W."/>
            <person name="Reeves G."/>
            <person name="Jo S.H."/>
            <person name="Lee B.W."/>
            <person name="Cho H.T."/>
            <person name="Choi H.S."/>
            <person name="Lee M.S."/>
            <person name="Yu Y."/>
            <person name="Do Choi Y."/>
            <person name="Park B.S."/>
            <person name="van Deynze A."/>
            <person name="Ashrafi H."/>
            <person name="Hill T."/>
            <person name="Kim W.T."/>
            <person name="Pai H.S."/>
            <person name="Ahn H.K."/>
            <person name="Yeam I."/>
            <person name="Giovannoni J.J."/>
            <person name="Rose J.K."/>
            <person name="Sorensen I."/>
            <person name="Lee S.J."/>
            <person name="Kim R.W."/>
            <person name="Choi I.Y."/>
            <person name="Choi B.S."/>
            <person name="Lim J.S."/>
            <person name="Lee Y.H."/>
            <person name="Choi D."/>
        </authorList>
    </citation>
    <scope>NUCLEOTIDE SEQUENCE [LARGE SCALE GENOMIC DNA]</scope>
    <source>
        <strain evidence="4">cv. CM334</strain>
    </source>
</reference>
<gene>
    <name evidence="3" type="ORF">T459_16847</name>
</gene>
<dbReference type="InterPro" id="IPR050148">
    <property type="entry name" value="Terpene_synthase-like"/>
</dbReference>
<dbReference type="Pfam" id="PF03936">
    <property type="entry name" value="Terpene_synth_C"/>
    <property type="match status" value="1"/>
</dbReference>
<dbReference type="STRING" id="4072.A0A2G2ZA96"/>
<dbReference type="SUPFAM" id="SSF48576">
    <property type="entry name" value="Terpenoid synthases"/>
    <property type="match status" value="1"/>
</dbReference>
<dbReference type="Gene3D" id="1.10.600.10">
    <property type="entry name" value="Farnesyl Diphosphate Synthase"/>
    <property type="match status" value="1"/>
</dbReference>
<dbReference type="InterPro" id="IPR008949">
    <property type="entry name" value="Isoprenoid_synthase_dom_sf"/>
</dbReference>
<keyword evidence="4" id="KW-1185">Reference proteome</keyword>
<dbReference type="AlphaFoldDB" id="A0A2G2ZA96"/>
<protein>
    <recommendedName>
        <fullName evidence="2">Terpene synthase metal-binding domain-containing protein</fullName>
    </recommendedName>
</protein>
<dbReference type="Gramene" id="PHT78795">
    <property type="protein sequence ID" value="PHT78795"/>
    <property type="gene ID" value="T459_16847"/>
</dbReference>
<dbReference type="InterPro" id="IPR005630">
    <property type="entry name" value="Terpene_synthase_metal-bd"/>
</dbReference>
<feature type="domain" description="Terpene synthase metal-binding" evidence="2">
    <location>
        <begin position="1"/>
        <end position="74"/>
    </location>
</feature>
<dbReference type="PANTHER" id="PTHR31225:SF233">
    <property type="entry name" value="CEMBRATRIENOL SYNTHASE 2A"/>
    <property type="match status" value="1"/>
</dbReference>
<dbReference type="GO" id="GO:0000287">
    <property type="term" value="F:magnesium ion binding"/>
    <property type="evidence" value="ECO:0007669"/>
    <property type="project" value="InterPro"/>
</dbReference>
<organism evidence="3 4">
    <name type="scientific">Capsicum annuum</name>
    <name type="common">Capsicum pepper</name>
    <dbReference type="NCBI Taxonomy" id="4072"/>
    <lineage>
        <taxon>Eukaryota</taxon>
        <taxon>Viridiplantae</taxon>
        <taxon>Streptophyta</taxon>
        <taxon>Embryophyta</taxon>
        <taxon>Tracheophyta</taxon>
        <taxon>Spermatophyta</taxon>
        <taxon>Magnoliopsida</taxon>
        <taxon>eudicotyledons</taxon>
        <taxon>Gunneridae</taxon>
        <taxon>Pentapetalae</taxon>
        <taxon>asterids</taxon>
        <taxon>lamiids</taxon>
        <taxon>Solanales</taxon>
        <taxon>Solanaceae</taxon>
        <taxon>Solanoideae</taxon>
        <taxon>Capsiceae</taxon>
        <taxon>Capsicum</taxon>
    </lineage>
</organism>
<comment type="caution">
    <text evidence="3">The sequence shown here is derived from an EMBL/GenBank/DDBJ whole genome shotgun (WGS) entry which is preliminary data.</text>
</comment>
<dbReference type="PANTHER" id="PTHR31225">
    <property type="entry name" value="OS04G0344100 PROTEIN-RELATED"/>
    <property type="match status" value="1"/>
</dbReference>
<evidence type="ECO:0000313" key="4">
    <source>
        <dbReference type="Proteomes" id="UP000222542"/>
    </source>
</evidence>
<keyword evidence="1" id="KW-0479">Metal-binding</keyword>
<proteinExistence type="predicted"/>
<accession>A0A2G2ZA96</accession>